<feature type="region of interest" description="Disordered" evidence="1">
    <location>
        <begin position="145"/>
        <end position="165"/>
    </location>
</feature>
<name>A0AA97FH56_9MICO</name>
<dbReference type="AlphaFoldDB" id="A0AA97FH56"/>
<dbReference type="SUPFAM" id="SSF55729">
    <property type="entry name" value="Acyl-CoA N-acyltransferases (Nat)"/>
    <property type="match status" value="1"/>
</dbReference>
<dbReference type="CDD" id="cd04301">
    <property type="entry name" value="NAT_SF"/>
    <property type="match status" value="1"/>
</dbReference>
<sequence>MAGTGTTVRRATATDARGLAEVHIRAWRISYAGLIPQATLDRLDVSARTRAWERILASDRDPTWAAVAGHRVLGFASSGAARDAAPPARLELYSIYVDPDRHGAGVAEPLLDAAIGDRPAYLWVLAGNARAIRFYEKQGFDLDGGAKDETAADGTPMHELRMTRS</sequence>
<protein>
    <submittedName>
        <fullName evidence="3">GNAT family N-acetyltransferase</fullName>
    </submittedName>
</protein>
<evidence type="ECO:0000259" key="2">
    <source>
        <dbReference type="PROSITE" id="PS51186"/>
    </source>
</evidence>
<organism evidence="3 4">
    <name type="scientific">Microbacterium betulae</name>
    <dbReference type="NCBI Taxonomy" id="2981139"/>
    <lineage>
        <taxon>Bacteria</taxon>
        <taxon>Bacillati</taxon>
        <taxon>Actinomycetota</taxon>
        <taxon>Actinomycetes</taxon>
        <taxon>Micrococcales</taxon>
        <taxon>Microbacteriaceae</taxon>
        <taxon>Microbacterium</taxon>
    </lineage>
</organism>
<dbReference type="RefSeq" id="WP_317138900.1">
    <property type="nucleotide sequence ID" value="NZ_CP118157.1"/>
</dbReference>
<evidence type="ECO:0000313" key="3">
    <source>
        <dbReference type="EMBL" id="WOF22429.1"/>
    </source>
</evidence>
<dbReference type="Pfam" id="PF00583">
    <property type="entry name" value="Acetyltransf_1"/>
    <property type="match status" value="1"/>
</dbReference>
<evidence type="ECO:0000256" key="1">
    <source>
        <dbReference type="SAM" id="MobiDB-lite"/>
    </source>
</evidence>
<reference evidence="3 4" key="1">
    <citation type="submission" date="2023-02" db="EMBL/GenBank/DDBJ databases">
        <title>Microbacterium betulae sp. nov., isolated from birch wood.</title>
        <authorList>
            <person name="Pasciak M."/>
            <person name="Pawlik K.J."/>
            <person name="Martynowski D."/>
            <person name="Laczmanski L."/>
            <person name="Ciekot J."/>
            <person name="Szponar B."/>
            <person name="Wojcik-Fatla A."/>
            <person name="Mackiewicz B."/>
            <person name="Farian E."/>
            <person name="Cholewa G."/>
            <person name="Cholewa A."/>
            <person name="Dutkiewicz J."/>
        </authorList>
    </citation>
    <scope>NUCLEOTIDE SEQUENCE [LARGE SCALE GENOMIC DNA]</scope>
    <source>
        <strain evidence="3 4">AB</strain>
    </source>
</reference>
<feature type="domain" description="N-acetyltransferase" evidence="2">
    <location>
        <begin position="6"/>
        <end position="165"/>
    </location>
</feature>
<dbReference type="InterPro" id="IPR016181">
    <property type="entry name" value="Acyl_CoA_acyltransferase"/>
</dbReference>
<proteinExistence type="predicted"/>
<evidence type="ECO:0000313" key="4">
    <source>
        <dbReference type="Proteomes" id="UP001305498"/>
    </source>
</evidence>
<accession>A0AA97FH56</accession>
<dbReference type="Proteomes" id="UP001305498">
    <property type="component" value="Chromosome"/>
</dbReference>
<dbReference type="GO" id="GO:0016747">
    <property type="term" value="F:acyltransferase activity, transferring groups other than amino-acyl groups"/>
    <property type="evidence" value="ECO:0007669"/>
    <property type="project" value="InterPro"/>
</dbReference>
<dbReference type="PROSITE" id="PS51186">
    <property type="entry name" value="GNAT"/>
    <property type="match status" value="1"/>
</dbReference>
<gene>
    <name evidence="3" type="ORF">N8K70_13675</name>
</gene>
<dbReference type="KEGG" id="mbet:N8K70_13675"/>
<dbReference type="Gene3D" id="3.40.630.30">
    <property type="match status" value="1"/>
</dbReference>
<dbReference type="InterPro" id="IPR000182">
    <property type="entry name" value="GNAT_dom"/>
</dbReference>
<keyword evidence="4" id="KW-1185">Reference proteome</keyword>
<dbReference type="EMBL" id="CP118157">
    <property type="protein sequence ID" value="WOF22429.1"/>
    <property type="molecule type" value="Genomic_DNA"/>
</dbReference>